<protein>
    <recommendedName>
        <fullName evidence="5">Thioredoxin domain-containing protein</fullName>
    </recommendedName>
</protein>
<evidence type="ECO:0000313" key="4">
    <source>
        <dbReference type="Proteomes" id="UP001500967"/>
    </source>
</evidence>
<accession>A0ABN0V8S8</accession>
<feature type="transmembrane region" description="Helical" evidence="2">
    <location>
        <begin position="67"/>
        <end position="91"/>
    </location>
</feature>
<organism evidence="3 4">
    <name type="scientific">Cryptosporangium japonicum</name>
    <dbReference type="NCBI Taxonomy" id="80872"/>
    <lineage>
        <taxon>Bacteria</taxon>
        <taxon>Bacillati</taxon>
        <taxon>Actinomycetota</taxon>
        <taxon>Actinomycetes</taxon>
        <taxon>Cryptosporangiales</taxon>
        <taxon>Cryptosporangiaceae</taxon>
        <taxon>Cryptosporangium</taxon>
    </lineage>
</organism>
<proteinExistence type="predicted"/>
<reference evidence="3 4" key="1">
    <citation type="journal article" date="2019" name="Int. J. Syst. Evol. Microbiol.">
        <title>The Global Catalogue of Microorganisms (GCM) 10K type strain sequencing project: providing services to taxonomists for standard genome sequencing and annotation.</title>
        <authorList>
            <consortium name="The Broad Institute Genomics Platform"/>
            <consortium name="The Broad Institute Genome Sequencing Center for Infectious Disease"/>
            <person name="Wu L."/>
            <person name="Ma J."/>
        </authorList>
    </citation>
    <scope>NUCLEOTIDE SEQUENCE [LARGE SCALE GENOMIC DNA]</scope>
    <source>
        <strain evidence="3 4">JCM 10425</strain>
    </source>
</reference>
<keyword evidence="2" id="KW-0472">Membrane</keyword>
<dbReference type="EMBL" id="BAAAGX010000043">
    <property type="protein sequence ID" value="GAA0280416.1"/>
    <property type="molecule type" value="Genomic_DNA"/>
</dbReference>
<dbReference type="RefSeq" id="WP_344654218.1">
    <property type="nucleotide sequence ID" value="NZ_BAAAGX010000043.1"/>
</dbReference>
<keyword evidence="2" id="KW-1133">Transmembrane helix</keyword>
<evidence type="ECO:0008006" key="5">
    <source>
        <dbReference type="Google" id="ProtNLM"/>
    </source>
</evidence>
<keyword evidence="4" id="KW-1185">Reference proteome</keyword>
<dbReference type="Proteomes" id="UP001500967">
    <property type="component" value="Unassembled WGS sequence"/>
</dbReference>
<feature type="region of interest" description="Disordered" evidence="1">
    <location>
        <begin position="1"/>
        <end position="26"/>
    </location>
</feature>
<evidence type="ECO:0000256" key="2">
    <source>
        <dbReference type="SAM" id="Phobius"/>
    </source>
</evidence>
<sequence length="245" mass="25720">MVEAPMSRRPGSDDPADGEIRGLPPEWGTIVVPDDLRDLADEVATIQAELSTYPPRRRRSRWSRRPGLSVPLCALILFLVAAIGSLMVIVLPKPSRPPRREPLASPSVAVGVAGGLVPALSLSGDGGRNASLREFRPAVLLISPAGCTTCAAVRNQLVTATDETQLTVVWVTESKQAITLIPGLAAGRLISLADPAGAARASIAGVSATGPTAVLIRTDGRIRRIAANLGDPFQLRPELAALTIR</sequence>
<comment type="caution">
    <text evidence="3">The sequence shown here is derived from an EMBL/GenBank/DDBJ whole genome shotgun (WGS) entry which is preliminary data.</text>
</comment>
<name>A0ABN0V8S8_9ACTN</name>
<evidence type="ECO:0000313" key="3">
    <source>
        <dbReference type="EMBL" id="GAA0280416.1"/>
    </source>
</evidence>
<evidence type="ECO:0000256" key="1">
    <source>
        <dbReference type="SAM" id="MobiDB-lite"/>
    </source>
</evidence>
<keyword evidence="2" id="KW-0812">Transmembrane</keyword>
<gene>
    <name evidence="3" type="ORF">GCM10009539_80400</name>
</gene>